<proteinExistence type="predicted"/>
<dbReference type="AlphaFoldDB" id="A0A154PSC0"/>
<gene>
    <name evidence="2" type="ORF">WN55_07061</name>
</gene>
<name>A0A154PSC0_DUFNO</name>
<sequence>MRDYGCPPQSAKLAANNPAIERNIERERQRYNLYVCVVSRVLQPGLEISLSVVSSLRCSPPLHPWWKIRKDGDGDKATQKKRRRRGRARGDGRGSVGVRGATGKRKRGKEGCVDGNGQQTRPCSR</sequence>
<protein>
    <submittedName>
        <fullName evidence="2">Uncharacterized protein</fullName>
    </submittedName>
</protein>
<evidence type="ECO:0000313" key="3">
    <source>
        <dbReference type="Proteomes" id="UP000076502"/>
    </source>
</evidence>
<feature type="compositionally biased region" description="Polar residues" evidence="1">
    <location>
        <begin position="116"/>
        <end position="125"/>
    </location>
</feature>
<reference evidence="2 3" key="1">
    <citation type="submission" date="2015-07" db="EMBL/GenBank/DDBJ databases">
        <title>The genome of Dufourea novaeangliae.</title>
        <authorList>
            <person name="Pan H."/>
            <person name="Kapheim K."/>
        </authorList>
    </citation>
    <scope>NUCLEOTIDE SEQUENCE [LARGE SCALE GENOMIC DNA]</scope>
    <source>
        <strain evidence="2">0120121106</strain>
        <tissue evidence="2">Whole body</tissue>
    </source>
</reference>
<evidence type="ECO:0000256" key="1">
    <source>
        <dbReference type="SAM" id="MobiDB-lite"/>
    </source>
</evidence>
<feature type="compositionally biased region" description="Basic and acidic residues" evidence="1">
    <location>
        <begin position="68"/>
        <end position="78"/>
    </location>
</feature>
<evidence type="ECO:0000313" key="2">
    <source>
        <dbReference type="EMBL" id="KZC14647.1"/>
    </source>
</evidence>
<dbReference type="EMBL" id="KQ435095">
    <property type="protein sequence ID" value="KZC14647.1"/>
    <property type="molecule type" value="Genomic_DNA"/>
</dbReference>
<keyword evidence="3" id="KW-1185">Reference proteome</keyword>
<dbReference type="Proteomes" id="UP000076502">
    <property type="component" value="Unassembled WGS sequence"/>
</dbReference>
<accession>A0A154PSC0</accession>
<organism evidence="2 3">
    <name type="scientific">Dufourea novaeangliae</name>
    <name type="common">Sweat bee</name>
    <dbReference type="NCBI Taxonomy" id="178035"/>
    <lineage>
        <taxon>Eukaryota</taxon>
        <taxon>Metazoa</taxon>
        <taxon>Ecdysozoa</taxon>
        <taxon>Arthropoda</taxon>
        <taxon>Hexapoda</taxon>
        <taxon>Insecta</taxon>
        <taxon>Pterygota</taxon>
        <taxon>Neoptera</taxon>
        <taxon>Endopterygota</taxon>
        <taxon>Hymenoptera</taxon>
        <taxon>Apocrita</taxon>
        <taxon>Aculeata</taxon>
        <taxon>Apoidea</taxon>
        <taxon>Anthophila</taxon>
        <taxon>Halictidae</taxon>
        <taxon>Rophitinae</taxon>
        <taxon>Dufourea</taxon>
    </lineage>
</organism>
<feature type="region of interest" description="Disordered" evidence="1">
    <location>
        <begin position="64"/>
        <end position="125"/>
    </location>
</feature>